<dbReference type="RefSeq" id="WP_046496766.1">
    <property type="nucleotide sequence ID" value="NZ_CGIH01000026.1"/>
</dbReference>
<dbReference type="Pfam" id="PF07963">
    <property type="entry name" value="N_methyl"/>
    <property type="match status" value="1"/>
</dbReference>
<dbReference type="AlphaFoldDB" id="A0A0E4GAX1"/>
<evidence type="ECO:0000256" key="1">
    <source>
        <dbReference type="SAM" id="Phobius"/>
    </source>
</evidence>
<dbReference type="STRING" id="690567.1302"/>
<reference evidence="2 3" key="1">
    <citation type="submission" date="2015-03" db="EMBL/GenBank/DDBJ databases">
        <authorList>
            <person name="Murphy D."/>
        </authorList>
    </citation>
    <scope>NUCLEOTIDE SEQUENCE [LARGE SCALE GENOMIC DNA]</scope>
    <source>
        <strain evidence="2 3">OL-4</strain>
    </source>
</reference>
<dbReference type="InterPro" id="IPR012902">
    <property type="entry name" value="N_methyl_site"/>
</dbReference>
<feature type="transmembrane region" description="Helical" evidence="1">
    <location>
        <begin position="12"/>
        <end position="32"/>
    </location>
</feature>
<accession>A0A0E4GAX1</accession>
<keyword evidence="3" id="KW-1185">Reference proteome</keyword>
<name>A0A0E4GAX1_9FIRM</name>
<sequence length="165" mass="18354">MIKQANAGFTLIEILVALFLAILVASSLVTVFQMSHHIFYRDFSRSELQYMARKAMEDIIDYVVQAQPDSLAVNGAEGSQLEFILSSGAKIQYSQGANYWLYRKGPDSGPPQPIVEQIAKVKFCLSGPHILTVDVVAGNEKNSFTLTQMIVPRAEIDENDWLNSL</sequence>
<dbReference type="EMBL" id="CGIH01000026">
    <property type="protein sequence ID" value="CFX48697.1"/>
    <property type="molecule type" value="Genomic_DNA"/>
</dbReference>
<proteinExistence type="predicted"/>
<evidence type="ECO:0000313" key="2">
    <source>
        <dbReference type="EMBL" id="CFX48697.1"/>
    </source>
</evidence>
<keyword evidence="1" id="KW-1133">Transmembrane helix</keyword>
<keyword evidence="1" id="KW-0472">Membrane</keyword>
<dbReference type="PROSITE" id="PS00409">
    <property type="entry name" value="PROKAR_NTER_METHYL"/>
    <property type="match status" value="1"/>
</dbReference>
<protein>
    <submittedName>
        <fullName evidence="2">Prokaryotic N-terminal methylation site</fullName>
    </submittedName>
</protein>
<organism evidence="2 3">
    <name type="scientific">Syntrophomonas zehnderi OL-4</name>
    <dbReference type="NCBI Taxonomy" id="690567"/>
    <lineage>
        <taxon>Bacteria</taxon>
        <taxon>Bacillati</taxon>
        <taxon>Bacillota</taxon>
        <taxon>Clostridia</taxon>
        <taxon>Eubacteriales</taxon>
        <taxon>Syntrophomonadaceae</taxon>
        <taxon>Syntrophomonas</taxon>
    </lineage>
</organism>
<gene>
    <name evidence="2" type="ORF">1302</name>
</gene>
<evidence type="ECO:0000313" key="3">
    <source>
        <dbReference type="Proteomes" id="UP000045545"/>
    </source>
</evidence>
<keyword evidence="1" id="KW-0812">Transmembrane</keyword>
<dbReference type="Proteomes" id="UP000045545">
    <property type="component" value="Unassembled WGS sequence"/>
</dbReference>